<dbReference type="EMBL" id="DSTK01000041">
    <property type="protein sequence ID" value="HFK98779.1"/>
    <property type="molecule type" value="Genomic_DNA"/>
</dbReference>
<evidence type="ECO:0000313" key="4">
    <source>
        <dbReference type="EMBL" id="HFK98779.1"/>
    </source>
</evidence>
<comment type="caution">
    <text evidence="4">The sequence shown here is derived from an EMBL/GenBank/DDBJ whole genome shotgun (WGS) entry which is preliminary data.</text>
</comment>
<dbReference type="PANTHER" id="PTHR39965">
    <property type="entry name" value="CRISPR SYSTEM CMR SUBUNIT CMR6"/>
    <property type="match status" value="1"/>
</dbReference>
<accession>A0A832A8W5</accession>
<dbReference type="InterPro" id="IPR010172">
    <property type="entry name" value="CRISPR-assoc_prot_TM1791"/>
</dbReference>
<feature type="region of interest" description="Disordered" evidence="2">
    <location>
        <begin position="529"/>
        <end position="555"/>
    </location>
</feature>
<reference evidence="4" key="1">
    <citation type="journal article" date="2020" name="mSystems">
        <title>Genome- and Community-Level Interaction Insights into Carbon Utilization and Element Cycling Functions of Hydrothermarchaeota in Hydrothermal Sediment.</title>
        <authorList>
            <person name="Zhou Z."/>
            <person name="Liu Y."/>
            <person name="Xu W."/>
            <person name="Pan J."/>
            <person name="Luo Z.H."/>
            <person name="Li M."/>
        </authorList>
    </citation>
    <scope>NUCLEOTIDE SEQUENCE [LARGE SCALE GENOMIC DNA]</scope>
    <source>
        <strain evidence="4">SpSt-456</strain>
    </source>
</reference>
<dbReference type="PANTHER" id="PTHR39965:SF1">
    <property type="entry name" value="CRISPR SYSTEM CMR SUBUNIT CMR6"/>
    <property type="match status" value="1"/>
</dbReference>
<evidence type="ECO:0000256" key="2">
    <source>
        <dbReference type="SAM" id="MobiDB-lite"/>
    </source>
</evidence>
<protein>
    <submittedName>
        <fullName evidence="4">Type III-B CRISPR module RAMP protein Cmr6</fullName>
    </submittedName>
</protein>
<dbReference type="AlphaFoldDB" id="A0A832A8W5"/>
<evidence type="ECO:0000259" key="3">
    <source>
        <dbReference type="Pfam" id="PF03787"/>
    </source>
</evidence>
<keyword evidence="1" id="KW-0051">Antiviral defense</keyword>
<feature type="compositionally biased region" description="Basic and acidic residues" evidence="2">
    <location>
        <begin position="533"/>
        <end position="555"/>
    </location>
</feature>
<proteinExistence type="predicted"/>
<dbReference type="NCBIfam" id="TIGR01898">
    <property type="entry name" value="cas_TM1791_cmr6"/>
    <property type="match status" value="1"/>
</dbReference>
<organism evidence="4">
    <name type="scientific">Desulfacinum infernum</name>
    <dbReference type="NCBI Taxonomy" id="35837"/>
    <lineage>
        <taxon>Bacteria</taxon>
        <taxon>Pseudomonadati</taxon>
        <taxon>Thermodesulfobacteriota</taxon>
        <taxon>Syntrophobacteria</taxon>
        <taxon>Syntrophobacterales</taxon>
        <taxon>Syntrophobacteraceae</taxon>
        <taxon>Desulfacinum</taxon>
    </lineage>
</organism>
<dbReference type="InterPro" id="IPR005537">
    <property type="entry name" value="RAMP_III_fam"/>
</dbReference>
<evidence type="ECO:0000256" key="1">
    <source>
        <dbReference type="ARBA" id="ARBA00023118"/>
    </source>
</evidence>
<feature type="region of interest" description="Disordered" evidence="2">
    <location>
        <begin position="403"/>
        <end position="437"/>
    </location>
</feature>
<name>A0A832A8W5_9BACT</name>
<dbReference type="Pfam" id="PF03787">
    <property type="entry name" value="RAMPs"/>
    <property type="match status" value="1"/>
</dbReference>
<feature type="domain" description="CRISPR type III-associated protein" evidence="3">
    <location>
        <begin position="152"/>
        <end position="394"/>
    </location>
</feature>
<sequence length="555" mass="63229">MAHSSEISTIDFEIPRRAAPTYLTDVLGDRYVPNALQELSETVPPGHRFLLYFHAMSDLGSAECEKEEKKRLAMLQEASKRGNWRVFADEIKKGRAKIRQEWVPLKNSKRLALEAVSTVGKTAGQMLEALTNRQAQVFNGYGWERATELYAPLLTGSGNPHPVENGFAFLSPYGVPYLAGSGIKGVLRRAAEELALLCEDPQGWTVPLVWALFGFDEKSAYLNQNGTEESESEWLEGYERFVQTVQTKPDPLLQKLLEIWLVPEELPENQAAFLMDLQQRKDVRRGIHFQGLLTFLDAFPLPGCQMAVDILNPHHKDYYQGSGEESPHDAESPVPVFFLVLEPGAKFVLRAIPTLGRPSLWNAVGDWRRLLDAAFDYTSQWLGFGAKTSVGYGVLGPDRELEAQRRRQEQEEAERRQKEAEEEARRAAEEKQRLALEEEERRRREAEEAQRAQLQAQWDALPEDEKIKRALQDAADRYRRLSEPERKKGREDLNRALNHAIDAARRLQDPTLRTSVAAFIESVYDQVGWADPGADKKKREKQAQKRRERVQTLKG</sequence>
<dbReference type="GO" id="GO:0051607">
    <property type="term" value="P:defense response to virus"/>
    <property type="evidence" value="ECO:0007669"/>
    <property type="project" value="UniProtKB-KW"/>
</dbReference>
<gene>
    <name evidence="4" type="primary">cmr6</name>
    <name evidence="4" type="ORF">ENS06_15820</name>
</gene>